<dbReference type="AlphaFoldDB" id="A0A4Z0W503"/>
<comment type="subcellular location">
    <subcellularLocation>
        <location evidence="1">Endomembrane system</location>
        <topology evidence="1">Multi-pass membrane protein</topology>
    </subcellularLocation>
</comment>
<feature type="transmembrane region" description="Helical" evidence="5">
    <location>
        <begin position="140"/>
        <end position="172"/>
    </location>
</feature>
<dbReference type="PANTHER" id="PTHR12714">
    <property type="entry name" value="PROTEIN-S ISOPRENYLCYSTEINE O-METHYLTRANSFERASE"/>
    <property type="match status" value="1"/>
</dbReference>
<dbReference type="InterPro" id="IPR007318">
    <property type="entry name" value="Phopholipid_MeTrfase"/>
</dbReference>
<feature type="transmembrane region" description="Helical" evidence="5">
    <location>
        <begin position="84"/>
        <end position="107"/>
    </location>
</feature>
<dbReference type="GO" id="GO:0032259">
    <property type="term" value="P:methylation"/>
    <property type="evidence" value="ECO:0007669"/>
    <property type="project" value="UniProtKB-KW"/>
</dbReference>
<evidence type="ECO:0000313" key="6">
    <source>
        <dbReference type="EMBL" id="TGG90628.1"/>
    </source>
</evidence>
<dbReference type="Proteomes" id="UP000297475">
    <property type="component" value="Unassembled WGS sequence"/>
</dbReference>
<feature type="transmembrane region" description="Helical" evidence="5">
    <location>
        <begin position="12"/>
        <end position="31"/>
    </location>
</feature>
<dbReference type="PANTHER" id="PTHR12714:SF9">
    <property type="entry name" value="PROTEIN-S-ISOPRENYLCYSTEINE O-METHYLTRANSFERASE"/>
    <property type="match status" value="1"/>
</dbReference>
<dbReference type="RefSeq" id="WP_135484716.1">
    <property type="nucleotide sequence ID" value="NZ_SRMF01000012.1"/>
</dbReference>
<evidence type="ECO:0000256" key="5">
    <source>
        <dbReference type="SAM" id="Phobius"/>
    </source>
</evidence>
<evidence type="ECO:0000256" key="3">
    <source>
        <dbReference type="ARBA" id="ARBA00022989"/>
    </source>
</evidence>
<proteinExistence type="predicted"/>
<dbReference type="GO" id="GO:0012505">
    <property type="term" value="C:endomembrane system"/>
    <property type="evidence" value="ECO:0007669"/>
    <property type="project" value="UniProtKB-SubCell"/>
</dbReference>
<keyword evidence="2 5" id="KW-0812">Transmembrane</keyword>
<accession>A0A4Z0W503</accession>
<dbReference type="Gene3D" id="1.20.120.1630">
    <property type="match status" value="1"/>
</dbReference>
<protein>
    <submittedName>
        <fullName evidence="6">Isoprenylcysteine carboxylmethyltransferase family protein</fullName>
    </submittedName>
</protein>
<evidence type="ECO:0000256" key="4">
    <source>
        <dbReference type="ARBA" id="ARBA00023136"/>
    </source>
</evidence>
<evidence type="ECO:0000313" key="7">
    <source>
        <dbReference type="Proteomes" id="UP000297475"/>
    </source>
</evidence>
<keyword evidence="6" id="KW-0808">Transferase</keyword>
<dbReference type="EMBL" id="SRMF01000012">
    <property type="protein sequence ID" value="TGG90628.1"/>
    <property type="molecule type" value="Genomic_DNA"/>
</dbReference>
<keyword evidence="7" id="KW-1185">Reference proteome</keyword>
<feature type="transmembrane region" description="Helical" evidence="5">
    <location>
        <begin position="54"/>
        <end position="72"/>
    </location>
</feature>
<keyword evidence="4 5" id="KW-0472">Membrane</keyword>
<dbReference type="Pfam" id="PF04191">
    <property type="entry name" value="PEMT"/>
    <property type="match status" value="1"/>
</dbReference>
<comment type="caution">
    <text evidence="6">The sequence shown here is derived from an EMBL/GenBank/DDBJ whole genome shotgun (WGS) entry which is preliminary data.</text>
</comment>
<organism evidence="6 7">
    <name type="scientific">Natronospirillum operosum</name>
    <dbReference type="NCBI Taxonomy" id="2759953"/>
    <lineage>
        <taxon>Bacteria</taxon>
        <taxon>Pseudomonadati</taxon>
        <taxon>Pseudomonadota</taxon>
        <taxon>Gammaproteobacteria</taxon>
        <taxon>Oceanospirillales</taxon>
        <taxon>Natronospirillaceae</taxon>
        <taxon>Natronospirillum</taxon>
    </lineage>
</organism>
<name>A0A4Z0W503_9GAMM</name>
<gene>
    <name evidence="6" type="ORF">E4656_18060</name>
</gene>
<dbReference type="OrthoDB" id="9811969at2"/>
<dbReference type="GO" id="GO:0008168">
    <property type="term" value="F:methyltransferase activity"/>
    <property type="evidence" value="ECO:0007669"/>
    <property type="project" value="UniProtKB-KW"/>
</dbReference>
<evidence type="ECO:0000256" key="1">
    <source>
        <dbReference type="ARBA" id="ARBA00004127"/>
    </source>
</evidence>
<keyword evidence="3 5" id="KW-1133">Transmembrane helix</keyword>
<sequence>MPEIDLLVRHFLGLYFLLIGLHYTSTALGLWRRTGISHIQYGPRGSATWWNRQVFNLFRATILGVCLARILWPIDPWLGVIPALYQPPVLLTGMVLMLAGYAIIAYVHAYMQQDWRSGIDEEKSQPLLTEGPFGRSRNPLFLGIMLGQFGFFLALPSLFTGVCLIVGVSVLVRQARREEQALAAAFGDTYQRYRQQVPRWLRFSAALTSRVRSSDPE</sequence>
<evidence type="ECO:0000256" key="2">
    <source>
        <dbReference type="ARBA" id="ARBA00022692"/>
    </source>
</evidence>
<keyword evidence="6" id="KW-0489">Methyltransferase</keyword>
<reference evidence="6 7" key="1">
    <citation type="submission" date="2019-04" db="EMBL/GenBank/DDBJ databases">
        <title>Natronospirillum operosus gen. nov., sp. nov., a haloalkaliphilic satellite isolated from decaying biomass of laboratory culture of cyanobacterium Geitlerinema sp. and proposal of Natronospirillaceae fam. nov. and Saccharospirillaceae fam. nov.</title>
        <authorList>
            <person name="Kevbrin V."/>
            <person name="Boltyanskaya Y."/>
            <person name="Koziaeva V."/>
            <person name="Grouzdev D.S."/>
            <person name="Park M."/>
            <person name="Cho J."/>
        </authorList>
    </citation>
    <scope>NUCLEOTIDE SEQUENCE [LARGE SCALE GENOMIC DNA]</scope>
    <source>
        <strain evidence="6 7">G-116</strain>
    </source>
</reference>